<feature type="domain" description="PARP catalytic" evidence="1">
    <location>
        <begin position="156"/>
        <end position="278"/>
    </location>
</feature>
<accession>A0A7S0FG82</accession>
<dbReference type="SUPFAM" id="SSF56399">
    <property type="entry name" value="ADP-ribosylation"/>
    <property type="match status" value="1"/>
</dbReference>
<dbReference type="InterPro" id="IPR012317">
    <property type="entry name" value="Poly(ADP-ribose)pol_cat_dom"/>
</dbReference>
<dbReference type="GO" id="GO:0005634">
    <property type="term" value="C:nucleus"/>
    <property type="evidence" value="ECO:0007669"/>
    <property type="project" value="TreeGrafter"/>
</dbReference>
<dbReference type="Pfam" id="PF00644">
    <property type="entry name" value="PARP"/>
    <property type="match status" value="1"/>
</dbReference>
<gene>
    <name evidence="2" type="ORF">PBAH0796_LOCUS13356</name>
</gene>
<sequence>MLSLCPDIGMATAGMARQAVMPRWLMQGQSSARRWRMFDELLQPRHIGKGKDGNGMQHTRLEVLSVSRNENALLYERYARCANRAAATPGRHTLSVLTASLRDAVARQWVSSLGLKSDCNEVLLMHGAPRKGAVRWRWKQSSGAWEPGERIEFDPVRAILKYGFDPRVARSGMLGQGTYCAERPCKADRYALRYSDLQVSSSAGEEAQLFLCRAMLGRSFKTSTAIPGLRRPPCLAGHHGPCHHERFNSVVFEGSKKYREFVLYDGSQIFPEFLVRYRRLAEPCP</sequence>
<dbReference type="PANTHER" id="PTHR45740">
    <property type="entry name" value="POLY [ADP-RIBOSE] POLYMERASE"/>
    <property type="match status" value="1"/>
</dbReference>
<evidence type="ECO:0000313" key="2">
    <source>
        <dbReference type="EMBL" id="CAD8357989.1"/>
    </source>
</evidence>
<dbReference type="PANTHER" id="PTHR45740:SF2">
    <property type="entry name" value="POLY [ADP-RIBOSE] POLYMERASE"/>
    <property type="match status" value="1"/>
</dbReference>
<dbReference type="GO" id="GO:0003950">
    <property type="term" value="F:NAD+ poly-ADP-ribosyltransferase activity"/>
    <property type="evidence" value="ECO:0007669"/>
    <property type="project" value="InterPro"/>
</dbReference>
<evidence type="ECO:0000259" key="1">
    <source>
        <dbReference type="Pfam" id="PF00644"/>
    </source>
</evidence>
<dbReference type="InterPro" id="IPR051712">
    <property type="entry name" value="ARTD-AVP"/>
</dbReference>
<protein>
    <recommendedName>
        <fullName evidence="1">PARP catalytic domain-containing protein</fullName>
    </recommendedName>
</protein>
<dbReference type="EMBL" id="HBEG01022021">
    <property type="protein sequence ID" value="CAD8357989.1"/>
    <property type="molecule type" value="Transcribed_RNA"/>
</dbReference>
<reference evidence="2" key="1">
    <citation type="submission" date="2021-01" db="EMBL/GenBank/DDBJ databases">
        <authorList>
            <person name="Corre E."/>
            <person name="Pelletier E."/>
            <person name="Niang G."/>
            <person name="Scheremetjew M."/>
            <person name="Finn R."/>
            <person name="Kale V."/>
            <person name="Holt S."/>
            <person name="Cochrane G."/>
            <person name="Meng A."/>
            <person name="Brown T."/>
            <person name="Cohen L."/>
        </authorList>
    </citation>
    <scope>NUCLEOTIDE SEQUENCE</scope>
    <source>
        <strain evidence="2">Pbaha01</strain>
    </source>
</reference>
<proteinExistence type="predicted"/>
<name>A0A7S0FG82_9DINO</name>
<organism evidence="2">
    <name type="scientific">Pyrodinium bahamense</name>
    <dbReference type="NCBI Taxonomy" id="73915"/>
    <lineage>
        <taxon>Eukaryota</taxon>
        <taxon>Sar</taxon>
        <taxon>Alveolata</taxon>
        <taxon>Dinophyceae</taxon>
        <taxon>Gonyaulacales</taxon>
        <taxon>Pyrocystaceae</taxon>
        <taxon>Pyrodinium</taxon>
    </lineage>
</organism>
<dbReference type="Gene3D" id="3.90.228.10">
    <property type="match status" value="1"/>
</dbReference>
<dbReference type="AlphaFoldDB" id="A0A7S0FG82"/>
<dbReference type="GO" id="GO:1990404">
    <property type="term" value="F:NAD+-protein mono-ADP-ribosyltransferase activity"/>
    <property type="evidence" value="ECO:0007669"/>
    <property type="project" value="TreeGrafter"/>
</dbReference>